<evidence type="ECO:0000259" key="1">
    <source>
        <dbReference type="Pfam" id="PF00668"/>
    </source>
</evidence>
<dbReference type="GO" id="GO:0005829">
    <property type="term" value="C:cytosol"/>
    <property type="evidence" value="ECO:0007669"/>
    <property type="project" value="TreeGrafter"/>
</dbReference>
<keyword evidence="3" id="KW-1185">Reference proteome</keyword>
<dbReference type="PANTHER" id="PTHR45527:SF1">
    <property type="entry name" value="FATTY ACID SYNTHASE"/>
    <property type="match status" value="1"/>
</dbReference>
<dbReference type="OrthoDB" id="2666522at2"/>
<dbReference type="GO" id="GO:0031177">
    <property type="term" value="F:phosphopantetheine binding"/>
    <property type="evidence" value="ECO:0007669"/>
    <property type="project" value="TreeGrafter"/>
</dbReference>
<dbReference type="AlphaFoldDB" id="A0A381J6G6"/>
<dbReference type="InterPro" id="IPR023213">
    <property type="entry name" value="CAT-like_dom_sf"/>
</dbReference>
<dbReference type="GO" id="GO:0044550">
    <property type="term" value="P:secondary metabolite biosynthetic process"/>
    <property type="evidence" value="ECO:0007669"/>
    <property type="project" value="TreeGrafter"/>
</dbReference>
<dbReference type="SUPFAM" id="SSF52777">
    <property type="entry name" value="CoA-dependent acyltransferases"/>
    <property type="match status" value="1"/>
</dbReference>
<name>A0A381J6G6_9CLOT</name>
<dbReference type="GO" id="GO:0003824">
    <property type="term" value="F:catalytic activity"/>
    <property type="evidence" value="ECO:0007669"/>
    <property type="project" value="InterPro"/>
</dbReference>
<dbReference type="GO" id="GO:0043041">
    <property type="term" value="P:amino acid activation for nonribosomal peptide biosynthetic process"/>
    <property type="evidence" value="ECO:0007669"/>
    <property type="project" value="TreeGrafter"/>
</dbReference>
<feature type="domain" description="Condensation" evidence="1">
    <location>
        <begin position="1"/>
        <end position="146"/>
    </location>
</feature>
<evidence type="ECO:0000313" key="3">
    <source>
        <dbReference type="Proteomes" id="UP000254664"/>
    </source>
</evidence>
<gene>
    <name evidence="2" type="primary">tycC_1</name>
    <name evidence="2" type="ORF">NCTC9836_01195</name>
</gene>
<organism evidence="2 3">
    <name type="scientific">Clostridium putrefaciens</name>
    <dbReference type="NCBI Taxonomy" id="99675"/>
    <lineage>
        <taxon>Bacteria</taxon>
        <taxon>Bacillati</taxon>
        <taxon>Bacillota</taxon>
        <taxon>Clostridia</taxon>
        <taxon>Eubacteriales</taxon>
        <taxon>Clostridiaceae</taxon>
        <taxon>Clostridium</taxon>
    </lineage>
</organism>
<proteinExistence type="predicted"/>
<evidence type="ECO:0000313" key="2">
    <source>
        <dbReference type="EMBL" id="SUY46884.1"/>
    </source>
</evidence>
<protein>
    <submittedName>
        <fullName evidence="2">Amino acid adenylation domain-containing protein</fullName>
    </submittedName>
</protein>
<accession>A0A381J6G6</accession>
<dbReference type="Pfam" id="PF00668">
    <property type="entry name" value="Condensation"/>
    <property type="match status" value="1"/>
</dbReference>
<dbReference type="Proteomes" id="UP000254664">
    <property type="component" value="Unassembled WGS sequence"/>
</dbReference>
<dbReference type="InterPro" id="IPR001242">
    <property type="entry name" value="Condensation_dom"/>
</dbReference>
<dbReference type="EMBL" id="UFWZ01000001">
    <property type="protein sequence ID" value="SUY46884.1"/>
    <property type="molecule type" value="Genomic_DNA"/>
</dbReference>
<dbReference type="PANTHER" id="PTHR45527">
    <property type="entry name" value="NONRIBOSOMAL PEPTIDE SYNTHETASE"/>
    <property type="match status" value="1"/>
</dbReference>
<dbReference type="Gene3D" id="3.30.559.10">
    <property type="entry name" value="Chloramphenicol acetyltransferase-like domain"/>
    <property type="match status" value="1"/>
</dbReference>
<dbReference type="Gene3D" id="3.30.559.30">
    <property type="entry name" value="Nonribosomal peptide synthetase, condensation domain"/>
    <property type="match status" value="1"/>
</dbReference>
<dbReference type="GO" id="GO:0008610">
    <property type="term" value="P:lipid biosynthetic process"/>
    <property type="evidence" value="ECO:0007669"/>
    <property type="project" value="UniProtKB-ARBA"/>
</dbReference>
<reference evidence="2 3" key="1">
    <citation type="submission" date="2018-06" db="EMBL/GenBank/DDBJ databases">
        <authorList>
            <consortium name="Pathogen Informatics"/>
            <person name="Doyle S."/>
        </authorList>
    </citation>
    <scope>NUCLEOTIDE SEQUENCE [LARGE SCALE GENOMIC DNA]</scope>
    <source>
        <strain evidence="2 3">NCTC9836</strain>
    </source>
</reference>
<sequence>MKLGIIKIDEENHICIIHIISDGTSVDLLLNEFCAAYKGENVQDVKVQYKYFVVWQKNLLSNENMKDKEKYWLGDFKEFIPKVVLLTDRIKDLSKPYNGDSIVYKLSDEIVIKMKKVVAVEGITMHNLVFADYSLLLNIYSEQKDIEDLKKFLKAKLPEYMIPTYFIILAFETDYPRGEIQSFKGDVMEFSVGEELYKSLVNTT</sequence>